<reference evidence="3 4" key="1">
    <citation type="journal article" date="2013" name="PLoS Genet.">
        <title>Genomic mechanisms accounting for the adaptation to parasitism in nematode-trapping fungi.</title>
        <authorList>
            <person name="Meerupati T."/>
            <person name="Andersson K.M."/>
            <person name="Friman E."/>
            <person name="Kumar D."/>
            <person name="Tunlid A."/>
            <person name="Ahren D."/>
        </authorList>
    </citation>
    <scope>NUCLEOTIDE SEQUENCE [LARGE SCALE GENOMIC DNA]</scope>
    <source>
        <strain evidence="3 4">CBS 200.50</strain>
    </source>
</reference>
<evidence type="ECO:0000256" key="2">
    <source>
        <dbReference type="SAM" id="Phobius"/>
    </source>
</evidence>
<feature type="compositionally biased region" description="Low complexity" evidence="1">
    <location>
        <begin position="133"/>
        <end position="197"/>
    </location>
</feature>
<keyword evidence="2" id="KW-0472">Membrane</keyword>
<accession>S8CD00</accession>
<protein>
    <submittedName>
        <fullName evidence="3">Uncharacterized protein</fullName>
    </submittedName>
</protein>
<dbReference type="Proteomes" id="UP000015100">
    <property type="component" value="Unassembled WGS sequence"/>
</dbReference>
<dbReference type="EMBL" id="AQGS01000013">
    <property type="protein sequence ID" value="EPS45532.1"/>
    <property type="molecule type" value="Genomic_DNA"/>
</dbReference>
<sequence length="253" mass="25880">MVLPLQQWLSITTIATLTTTGIAVGQGAFAVYSDTNCTVQTLILQDLRVGECVELLPGSQSFKIIKAIECANAFSANFHAYSAPGCTGIGYADYLVGTCYIVISGGALSLRSAAFQCADGQFIHTTLSAADPTSSPSRDISSSKTSSSDSATATSADLSTTQTTSTTFTVEKQLPTGLASSSTSQSQSALSAPSGSTAVPPTGAGGGLSKSDRIALGTSIGFGVAALLVAIIAWRFPVQRSQLLHPRPRSSAV</sequence>
<keyword evidence="4" id="KW-1185">Reference proteome</keyword>
<comment type="caution">
    <text evidence="3">The sequence shown here is derived from an EMBL/GenBank/DDBJ whole genome shotgun (WGS) entry which is preliminary data.</text>
</comment>
<evidence type="ECO:0000256" key="1">
    <source>
        <dbReference type="SAM" id="MobiDB-lite"/>
    </source>
</evidence>
<keyword evidence="2" id="KW-1133">Transmembrane helix</keyword>
<evidence type="ECO:0000313" key="3">
    <source>
        <dbReference type="EMBL" id="EPS45532.1"/>
    </source>
</evidence>
<feature type="region of interest" description="Disordered" evidence="1">
    <location>
        <begin position="128"/>
        <end position="207"/>
    </location>
</feature>
<gene>
    <name evidence="3" type="ORF">H072_466</name>
</gene>
<dbReference type="AlphaFoldDB" id="S8CD00"/>
<feature type="transmembrane region" description="Helical" evidence="2">
    <location>
        <begin position="214"/>
        <end position="234"/>
    </location>
</feature>
<name>S8CD00_DACHA</name>
<proteinExistence type="predicted"/>
<reference evidence="4" key="2">
    <citation type="submission" date="2013-04" db="EMBL/GenBank/DDBJ databases">
        <title>Genomic mechanisms accounting for the adaptation to parasitism in nematode-trapping fungi.</title>
        <authorList>
            <person name="Ahren D.G."/>
        </authorList>
    </citation>
    <scope>NUCLEOTIDE SEQUENCE [LARGE SCALE GENOMIC DNA]</scope>
    <source>
        <strain evidence="4">CBS 200.50</strain>
    </source>
</reference>
<evidence type="ECO:0000313" key="4">
    <source>
        <dbReference type="Proteomes" id="UP000015100"/>
    </source>
</evidence>
<organism evidence="3 4">
    <name type="scientific">Dactylellina haptotyla (strain CBS 200.50)</name>
    <name type="common">Nematode-trapping fungus</name>
    <name type="synonym">Monacrosporium haptotylum</name>
    <dbReference type="NCBI Taxonomy" id="1284197"/>
    <lineage>
        <taxon>Eukaryota</taxon>
        <taxon>Fungi</taxon>
        <taxon>Dikarya</taxon>
        <taxon>Ascomycota</taxon>
        <taxon>Pezizomycotina</taxon>
        <taxon>Orbiliomycetes</taxon>
        <taxon>Orbiliales</taxon>
        <taxon>Orbiliaceae</taxon>
        <taxon>Dactylellina</taxon>
    </lineage>
</organism>
<dbReference type="HOGENOM" id="CLU_1098464_0_0_1"/>
<keyword evidence="2" id="KW-0812">Transmembrane</keyword>